<evidence type="ECO:0000259" key="3">
    <source>
        <dbReference type="Pfam" id="PF07859"/>
    </source>
</evidence>
<dbReference type="EMBL" id="DF973834">
    <property type="protein sequence ID" value="GAU40932.1"/>
    <property type="molecule type" value="Genomic_DNA"/>
</dbReference>
<keyword evidence="5" id="KW-1185">Reference proteome</keyword>
<dbReference type="OrthoDB" id="408631at2759"/>
<gene>
    <name evidence="4" type="ORF">TSUD_348690</name>
</gene>
<comment type="similarity">
    <text evidence="1">Belongs to the 'GDXG' lipolytic enzyme family.</text>
</comment>
<protein>
    <recommendedName>
        <fullName evidence="3">Alpha/beta hydrolase fold-3 domain-containing protein</fullName>
    </recommendedName>
</protein>
<dbReference type="InterPro" id="IPR050466">
    <property type="entry name" value="Carboxylest/Gibb_receptor"/>
</dbReference>
<feature type="region of interest" description="Disordered" evidence="2">
    <location>
        <begin position="21"/>
        <end position="41"/>
    </location>
</feature>
<dbReference type="Gene3D" id="3.40.50.1820">
    <property type="entry name" value="alpha/beta hydrolase"/>
    <property type="match status" value="1"/>
</dbReference>
<name>A0A2Z6NX97_TRISU</name>
<dbReference type="InterPro" id="IPR013094">
    <property type="entry name" value="AB_hydrolase_3"/>
</dbReference>
<proteinExistence type="inferred from homology"/>
<dbReference type="PANTHER" id="PTHR23024:SF212">
    <property type="entry name" value="CARBOXYLESTERASE 9-RELATED"/>
    <property type="match status" value="1"/>
</dbReference>
<evidence type="ECO:0000256" key="1">
    <source>
        <dbReference type="ARBA" id="ARBA00010515"/>
    </source>
</evidence>
<dbReference type="Pfam" id="PF07859">
    <property type="entry name" value="Abhydrolase_3"/>
    <property type="match status" value="1"/>
</dbReference>
<evidence type="ECO:0000313" key="5">
    <source>
        <dbReference type="Proteomes" id="UP000242715"/>
    </source>
</evidence>
<accession>A0A2Z6NX97</accession>
<feature type="domain" description="Alpha/beta hydrolase fold-3" evidence="3">
    <location>
        <begin position="77"/>
        <end position="297"/>
    </location>
</feature>
<organism evidence="4 5">
    <name type="scientific">Trifolium subterraneum</name>
    <name type="common">Subterranean clover</name>
    <dbReference type="NCBI Taxonomy" id="3900"/>
    <lineage>
        <taxon>Eukaryota</taxon>
        <taxon>Viridiplantae</taxon>
        <taxon>Streptophyta</taxon>
        <taxon>Embryophyta</taxon>
        <taxon>Tracheophyta</taxon>
        <taxon>Spermatophyta</taxon>
        <taxon>Magnoliopsida</taxon>
        <taxon>eudicotyledons</taxon>
        <taxon>Gunneridae</taxon>
        <taxon>Pentapetalae</taxon>
        <taxon>rosids</taxon>
        <taxon>fabids</taxon>
        <taxon>Fabales</taxon>
        <taxon>Fabaceae</taxon>
        <taxon>Papilionoideae</taxon>
        <taxon>50 kb inversion clade</taxon>
        <taxon>NPAAA clade</taxon>
        <taxon>Hologalegina</taxon>
        <taxon>IRL clade</taxon>
        <taxon>Trifolieae</taxon>
        <taxon>Trifolium</taxon>
    </lineage>
</organism>
<reference evidence="5" key="1">
    <citation type="journal article" date="2017" name="Front. Plant Sci.">
        <title>Climate Clever Clovers: New Paradigm to Reduce the Environmental Footprint of Ruminants by Breeding Low Methanogenic Forages Utilizing Haplotype Variation.</title>
        <authorList>
            <person name="Kaur P."/>
            <person name="Appels R."/>
            <person name="Bayer P.E."/>
            <person name="Keeble-Gagnere G."/>
            <person name="Wang J."/>
            <person name="Hirakawa H."/>
            <person name="Shirasawa K."/>
            <person name="Vercoe P."/>
            <person name="Stefanova K."/>
            <person name="Durmic Z."/>
            <person name="Nichols P."/>
            <person name="Revell C."/>
            <person name="Isobe S.N."/>
            <person name="Edwards D."/>
            <person name="Erskine W."/>
        </authorList>
    </citation>
    <scope>NUCLEOTIDE SEQUENCE [LARGE SCALE GENOMIC DNA]</scope>
    <source>
        <strain evidence="5">cv. Daliak</strain>
    </source>
</reference>
<evidence type="ECO:0000313" key="4">
    <source>
        <dbReference type="EMBL" id="GAU40932.1"/>
    </source>
</evidence>
<dbReference type="GO" id="GO:0016787">
    <property type="term" value="F:hydrolase activity"/>
    <property type="evidence" value="ECO:0007669"/>
    <property type="project" value="InterPro"/>
</dbReference>
<sequence length="318" mass="35958">MSKFDPYSHFGLTLNPDGSLHHAYQTPKTDPNPEPVPGISTVSKDITINDEKKLWARIFRPTKLPSNDNTVARLPILIYFHNGGWILFGPSDNDIHKKCSNFASDIPSIVISVAYRRAPESRLPGQYQDARETILWVKKQVTDSNGEKWLRDYGDPSRCYLYGCGCGGNIVFNTAMQIDDMNLEPLRICGLVMNQPMFSGEKRTASELRFATDQTLPLPVLDMMWGLALPKETDRDHRYCNPMVQGPHLENVKKLKRCLIIGYGGDIMVDRQQEFVTMLVKCGVQVEARFDPVGFHNIDMVDPARASAVINIVREFIL</sequence>
<dbReference type="Proteomes" id="UP000242715">
    <property type="component" value="Unassembled WGS sequence"/>
</dbReference>
<evidence type="ECO:0000256" key="2">
    <source>
        <dbReference type="SAM" id="MobiDB-lite"/>
    </source>
</evidence>
<dbReference type="InterPro" id="IPR029058">
    <property type="entry name" value="AB_hydrolase_fold"/>
</dbReference>
<dbReference type="SUPFAM" id="SSF53474">
    <property type="entry name" value="alpha/beta-Hydrolases"/>
    <property type="match status" value="1"/>
</dbReference>
<dbReference type="PANTHER" id="PTHR23024">
    <property type="entry name" value="ARYLACETAMIDE DEACETYLASE"/>
    <property type="match status" value="1"/>
</dbReference>
<dbReference type="AlphaFoldDB" id="A0A2Z6NX97"/>